<evidence type="ECO:0000313" key="2">
    <source>
        <dbReference type="EMBL" id="KAG2178254.1"/>
    </source>
</evidence>
<comment type="caution">
    <text evidence="2">The sequence shown here is derived from an EMBL/GenBank/DDBJ whole genome shotgun (WGS) entry which is preliminary data.</text>
</comment>
<organism evidence="2 3">
    <name type="scientific">Mortierella isabellina</name>
    <name type="common">Filamentous fungus</name>
    <name type="synonym">Umbelopsis isabellina</name>
    <dbReference type="NCBI Taxonomy" id="91625"/>
    <lineage>
        <taxon>Eukaryota</taxon>
        <taxon>Fungi</taxon>
        <taxon>Fungi incertae sedis</taxon>
        <taxon>Mucoromycota</taxon>
        <taxon>Mucoromycotina</taxon>
        <taxon>Umbelopsidomycetes</taxon>
        <taxon>Umbelopsidales</taxon>
        <taxon>Umbelopsidaceae</taxon>
        <taxon>Umbelopsis</taxon>
    </lineage>
</organism>
<dbReference type="EMBL" id="JAEPQZ010000008">
    <property type="protein sequence ID" value="KAG2178254.1"/>
    <property type="molecule type" value="Genomic_DNA"/>
</dbReference>
<evidence type="ECO:0000313" key="3">
    <source>
        <dbReference type="Proteomes" id="UP000654370"/>
    </source>
</evidence>
<reference evidence="2" key="1">
    <citation type="submission" date="2020-12" db="EMBL/GenBank/DDBJ databases">
        <title>Metabolic potential, ecology and presence of endohyphal bacteria is reflected in genomic diversity of Mucoromycotina.</title>
        <authorList>
            <person name="Muszewska A."/>
            <person name="Okrasinska A."/>
            <person name="Steczkiewicz K."/>
            <person name="Drgas O."/>
            <person name="Orlowska M."/>
            <person name="Perlinska-Lenart U."/>
            <person name="Aleksandrzak-Piekarczyk T."/>
            <person name="Szatraj K."/>
            <person name="Zielenkiewicz U."/>
            <person name="Pilsyk S."/>
            <person name="Malc E."/>
            <person name="Mieczkowski P."/>
            <person name="Kruszewska J.S."/>
            <person name="Biernat P."/>
            <person name="Pawlowska J."/>
        </authorList>
    </citation>
    <scope>NUCLEOTIDE SEQUENCE</scope>
    <source>
        <strain evidence="2">WA0000067209</strain>
    </source>
</reference>
<protein>
    <submittedName>
        <fullName evidence="2">Uncharacterized protein</fullName>
    </submittedName>
</protein>
<name>A0A8H7UGD8_MORIS</name>
<evidence type="ECO:0000256" key="1">
    <source>
        <dbReference type="SAM" id="SignalP"/>
    </source>
</evidence>
<dbReference type="OrthoDB" id="2283548at2759"/>
<feature type="signal peptide" evidence="1">
    <location>
        <begin position="1"/>
        <end position="23"/>
    </location>
</feature>
<keyword evidence="3" id="KW-1185">Reference proteome</keyword>
<sequence>MRAFYSLASSLVVIQALIPGLLGFCVYNNLNGENTLFLQQISGWGRDGTAAFTYDYLTSGDRACCNYHNTGCVAGGNIDQNIGMVVELSGNAGFTTLQYWIVNVPGGGWLNVTGTPGSILLNSYNAQGDHLKTYQ</sequence>
<accession>A0A8H7UGD8</accession>
<proteinExistence type="predicted"/>
<gene>
    <name evidence="2" type="ORF">INT43_003507</name>
</gene>
<keyword evidence="1" id="KW-0732">Signal</keyword>
<dbReference type="Proteomes" id="UP000654370">
    <property type="component" value="Unassembled WGS sequence"/>
</dbReference>
<feature type="chain" id="PRO_5034108383" evidence="1">
    <location>
        <begin position="24"/>
        <end position="135"/>
    </location>
</feature>
<dbReference type="AlphaFoldDB" id="A0A8H7UGD8"/>